<feature type="region of interest" description="Disordered" evidence="5">
    <location>
        <begin position="127"/>
        <end position="148"/>
    </location>
</feature>
<dbReference type="Gene3D" id="3.30.530.20">
    <property type="match status" value="1"/>
</dbReference>
<evidence type="ECO:0000256" key="1">
    <source>
        <dbReference type="ARBA" id="ARBA00006787"/>
    </source>
</evidence>
<comment type="similarity">
    <text evidence="1 4">Belongs to the carotenoid oxygenase family.</text>
</comment>
<dbReference type="InterPro" id="IPR004294">
    <property type="entry name" value="Carotenoid_Oase"/>
</dbReference>
<keyword evidence="4" id="KW-0223">Dioxygenase</keyword>
<proteinExistence type="inferred from homology"/>
<keyword evidence="4" id="KW-0560">Oxidoreductase</keyword>
<dbReference type="InterPro" id="IPR023393">
    <property type="entry name" value="START-like_dom_sf"/>
</dbReference>
<name>A0A918CDS8_9ACTN</name>
<reference evidence="6" key="1">
    <citation type="journal article" date="2014" name="Int. J. Syst. Evol. Microbiol.">
        <title>Complete genome sequence of Corynebacterium casei LMG S-19264T (=DSM 44701T), isolated from a smear-ripened cheese.</title>
        <authorList>
            <consortium name="US DOE Joint Genome Institute (JGI-PGF)"/>
            <person name="Walter F."/>
            <person name="Albersmeier A."/>
            <person name="Kalinowski J."/>
            <person name="Ruckert C."/>
        </authorList>
    </citation>
    <scope>NUCLEOTIDE SEQUENCE</scope>
    <source>
        <strain evidence="6">JCM 4346</strain>
    </source>
</reference>
<dbReference type="Proteomes" id="UP000658320">
    <property type="component" value="Unassembled WGS sequence"/>
</dbReference>
<evidence type="ECO:0000313" key="6">
    <source>
        <dbReference type="EMBL" id="GGR19026.1"/>
    </source>
</evidence>
<feature type="region of interest" description="Disordered" evidence="5">
    <location>
        <begin position="94"/>
        <end position="114"/>
    </location>
</feature>
<dbReference type="AlphaFoldDB" id="A0A918CDS8"/>
<evidence type="ECO:0000313" key="7">
    <source>
        <dbReference type="Proteomes" id="UP000658320"/>
    </source>
</evidence>
<dbReference type="EC" id="1.13.11.-" evidence="4"/>
<protein>
    <recommendedName>
        <fullName evidence="4">Dioxygenase</fullName>
        <ecNumber evidence="4">1.13.11.-</ecNumber>
    </recommendedName>
</protein>
<dbReference type="GO" id="GO:0016702">
    <property type="term" value="F:oxidoreductase activity, acting on single donors with incorporation of molecular oxygen, incorporation of two atoms of oxygen"/>
    <property type="evidence" value="ECO:0007669"/>
    <property type="project" value="InterPro"/>
</dbReference>
<comment type="cofactor">
    <cofactor evidence="4">
        <name>Fe(2+)</name>
        <dbReference type="ChEBI" id="CHEBI:29033"/>
    </cofactor>
    <text evidence="4">Binds 1 Fe(2+) ion per subunit.</text>
</comment>
<organism evidence="6 7">
    <name type="scientific">Streptomyces aurantiogriseus</name>
    <dbReference type="NCBI Taxonomy" id="66870"/>
    <lineage>
        <taxon>Bacteria</taxon>
        <taxon>Bacillati</taxon>
        <taxon>Actinomycetota</taxon>
        <taxon>Actinomycetes</taxon>
        <taxon>Kitasatosporales</taxon>
        <taxon>Streptomycetaceae</taxon>
        <taxon>Streptomyces</taxon>
    </lineage>
</organism>
<dbReference type="EMBL" id="BMSX01000008">
    <property type="protein sequence ID" value="GGR19026.1"/>
    <property type="molecule type" value="Genomic_DNA"/>
</dbReference>
<accession>A0A918CDS8</accession>
<comment type="caution">
    <text evidence="6">The sequence shown here is derived from an EMBL/GenBank/DDBJ whole genome shotgun (WGS) entry which is preliminary data.</text>
</comment>
<feature type="compositionally biased region" description="Basic and acidic residues" evidence="5">
    <location>
        <begin position="137"/>
        <end position="148"/>
    </location>
</feature>
<evidence type="ECO:0000256" key="4">
    <source>
        <dbReference type="RuleBase" id="RU364048"/>
    </source>
</evidence>
<dbReference type="Pfam" id="PF03055">
    <property type="entry name" value="RPE65"/>
    <property type="match status" value="1"/>
</dbReference>
<keyword evidence="3 4" id="KW-0408">Iron</keyword>
<dbReference type="GO" id="GO:0046872">
    <property type="term" value="F:metal ion binding"/>
    <property type="evidence" value="ECO:0007669"/>
    <property type="project" value="UniProtKB-KW"/>
</dbReference>
<evidence type="ECO:0000256" key="3">
    <source>
        <dbReference type="ARBA" id="ARBA00023004"/>
    </source>
</evidence>
<gene>
    <name evidence="6" type="ORF">GCM10010251_38980</name>
</gene>
<keyword evidence="7" id="KW-1185">Reference proteome</keyword>
<evidence type="ECO:0000256" key="2">
    <source>
        <dbReference type="ARBA" id="ARBA00022723"/>
    </source>
</evidence>
<sequence>MHNGHKPKPGVTPTHWFEGSGMVHGIRLRDGRAEWYRDRWVRTPALNKAPCMTDRGPDLTAGAAGTAGTAGTHVIEHAGRLQARLRRHRAVRGVRGGDGDLRGETSGIPYPWKDEQPARIGVIPRGRARRHRAPPAEGHRRNPRVLDRRPGLTRNASWALQPRRRTVRGGPAHGIDGLHVRTFEPTTKGGALVTPLGSWAGAPVEADPEGMRTALEGSLLAWLGALKDAAERRGRG</sequence>
<reference evidence="6" key="2">
    <citation type="submission" date="2020-09" db="EMBL/GenBank/DDBJ databases">
        <authorList>
            <person name="Sun Q."/>
            <person name="Ohkuma M."/>
        </authorList>
    </citation>
    <scope>NUCLEOTIDE SEQUENCE</scope>
    <source>
        <strain evidence="6">JCM 4346</strain>
    </source>
</reference>
<evidence type="ECO:0000256" key="5">
    <source>
        <dbReference type="SAM" id="MobiDB-lite"/>
    </source>
</evidence>
<keyword evidence="2 4" id="KW-0479">Metal-binding</keyword>